<evidence type="ECO:0000256" key="1">
    <source>
        <dbReference type="SAM" id="MobiDB-lite"/>
    </source>
</evidence>
<dbReference type="EMBL" id="BLZA01000030">
    <property type="protein sequence ID" value="GHJ88678.1"/>
    <property type="molecule type" value="Genomic_DNA"/>
</dbReference>
<dbReference type="Pfam" id="PF15496">
    <property type="entry name" value="DUF4646"/>
    <property type="match status" value="1"/>
</dbReference>
<feature type="region of interest" description="Disordered" evidence="1">
    <location>
        <begin position="1"/>
        <end position="88"/>
    </location>
</feature>
<dbReference type="PANTHER" id="PTHR23148:SF0">
    <property type="entry name" value="SERINE_ARGININE REPETITIVE MATRIX PROTEIN 1"/>
    <property type="match status" value="1"/>
</dbReference>
<protein>
    <submittedName>
        <fullName evidence="2">Uncharacterized protein</fullName>
    </submittedName>
</protein>
<feature type="compositionally biased region" description="Low complexity" evidence="1">
    <location>
        <begin position="313"/>
        <end position="329"/>
    </location>
</feature>
<dbReference type="GO" id="GO:0003723">
    <property type="term" value="F:RNA binding"/>
    <property type="evidence" value="ECO:0007669"/>
    <property type="project" value="TreeGrafter"/>
</dbReference>
<feature type="compositionally biased region" description="Basic and acidic residues" evidence="1">
    <location>
        <begin position="369"/>
        <end position="391"/>
    </location>
</feature>
<gene>
    <name evidence="2" type="ORF">NliqN6_5080</name>
</gene>
<dbReference type="GO" id="GO:0005681">
    <property type="term" value="C:spliceosomal complex"/>
    <property type="evidence" value="ECO:0007669"/>
    <property type="project" value="TreeGrafter"/>
</dbReference>
<proteinExistence type="predicted"/>
<name>A0A8H3TX30_9TREE</name>
<sequence length="413" mass="45917">MGYIDEKQEKSSLSSEEIDDNSKQQEPSSSSRHPERYTARQPYDCTFNQQPPPYTPREQDGHRLPQPQPQNAYAAQPQPQQRSAAPQEALTGSIYQQALQRYGNPLAHNAEWSPTQQDYNALVLPTIDLTMRLKARFAGRGPDQVFDKPPVSFSRPRNPGAFQPRPFAPWSCRSVGKGKIAGEGFKGTYAGDIMVPHDVSAADWFRFLEDIVVSAKLTGAQQVLSNAAPIAMKMGVTGYFVTKAIQNGMMKKKNPAVIETIEVWNQRFFTARGLDVMLIKGKERLTGLTPGGPIPQSGSTIAAVEAATAVQREGSSTDSSSDSSSSSSESGDDAEEVGTNDSSDRRQAKAKRKQERRERKDKRRKAKRERKDTRKEEKRERKAKRREDKEAKFLLTVASLLPYESSIPPTQSG</sequence>
<evidence type="ECO:0000313" key="3">
    <source>
        <dbReference type="Proteomes" id="UP000620104"/>
    </source>
</evidence>
<feature type="region of interest" description="Disordered" evidence="1">
    <location>
        <begin position="307"/>
        <end position="391"/>
    </location>
</feature>
<dbReference type="GO" id="GO:0048024">
    <property type="term" value="P:regulation of mRNA splicing, via spliceosome"/>
    <property type="evidence" value="ECO:0007669"/>
    <property type="project" value="TreeGrafter"/>
</dbReference>
<feature type="region of interest" description="Disordered" evidence="1">
    <location>
        <begin position="147"/>
        <end position="166"/>
    </location>
</feature>
<feature type="compositionally biased region" description="Basic and acidic residues" evidence="1">
    <location>
        <begin position="1"/>
        <end position="10"/>
    </location>
</feature>
<dbReference type="Proteomes" id="UP000620104">
    <property type="component" value="Unassembled WGS sequence"/>
</dbReference>
<evidence type="ECO:0000313" key="2">
    <source>
        <dbReference type="EMBL" id="GHJ88678.1"/>
    </source>
</evidence>
<accession>A0A8H3TX30</accession>
<dbReference type="InterPro" id="IPR028018">
    <property type="entry name" value="DUF4646"/>
</dbReference>
<feature type="compositionally biased region" description="Basic residues" evidence="1">
    <location>
        <begin position="348"/>
        <end position="368"/>
    </location>
</feature>
<keyword evidence="3" id="KW-1185">Reference proteome</keyword>
<dbReference type="AlphaFoldDB" id="A0A8H3TX30"/>
<dbReference type="InterPro" id="IPR052225">
    <property type="entry name" value="Ser/Arg_repetitive_matrix"/>
</dbReference>
<feature type="compositionally biased region" description="Low complexity" evidence="1">
    <location>
        <begin position="69"/>
        <end position="88"/>
    </location>
</feature>
<reference evidence="2" key="1">
    <citation type="submission" date="2020-07" db="EMBL/GenBank/DDBJ databases">
        <title>Draft Genome Sequence of a Deep-Sea Yeast, Naganishia (Cryptococcus) liquefaciens strain N6.</title>
        <authorList>
            <person name="Han Y.W."/>
            <person name="Kajitani R."/>
            <person name="Morimoto H."/>
            <person name="Parhat M."/>
            <person name="Tsubouchi H."/>
            <person name="Bakenova O."/>
            <person name="Ogata M."/>
            <person name="Argunhan B."/>
            <person name="Aoki R."/>
            <person name="Kajiwara S."/>
            <person name="Itoh T."/>
            <person name="Iwasaki H."/>
        </authorList>
    </citation>
    <scope>NUCLEOTIDE SEQUENCE</scope>
    <source>
        <strain evidence="2">N6</strain>
    </source>
</reference>
<dbReference type="OrthoDB" id="5314275at2759"/>
<comment type="caution">
    <text evidence="2">The sequence shown here is derived from an EMBL/GenBank/DDBJ whole genome shotgun (WGS) entry which is preliminary data.</text>
</comment>
<dbReference type="PANTHER" id="PTHR23148">
    <property type="entry name" value="SERINE/ARGININE REGULATED NUCLEAR MATRIX PROTEIN"/>
    <property type="match status" value="1"/>
</dbReference>
<organism evidence="2 3">
    <name type="scientific">Naganishia liquefaciens</name>
    <dbReference type="NCBI Taxonomy" id="104408"/>
    <lineage>
        <taxon>Eukaryota</taxon>
        <taxon>Fungi</taxon>
        <taxon>Dikarya</taxon>
        <taxon>Basidiomycota</taxon>
        <taxon>Agaricomycotina</taxon>
        <taxon>Tremellomycetes</taxon>
        <taxon>Filobasidiales</taxon>
        <taxon>Filobasidiaceae</taxon>
        <taxon>Naganishia</taxon>
    </lineage>
</organism>